<gene>
    <name evidence="2" type="ORF">EVOR1521_LOCUS27195</name>
</gene>
<dbReference type="PANTHER" id="PTHR30383:SF5">
    <property type="entry name" value="SGNH HYDROLASE-TYPE ESTERASE DOMAIN-CONTAINING PROTEIN"/>
    <property type="match status" value="1"/>
</dbReference>
<accession>A0AA36JEP3</accession>
<sequence>MSGPVLCFGDSLTAGYYGVWPHPVTSPHRSLEEADPDSVKYHPYATRLGELLREQVDAPEAHGYPGFCAHELLPKLQNHLKEKPWRCCVILAGSNDIIMAGSSVEQARDRVQALHAACKEVSVPVVVVANLDCDAENHGCVPPGEGPVRRSRLKQLGDALLAAAAADGLACCDPRPALPFPQPGDPSTAFWDDAIHLTPTGSDVLGRCVAEVLRAHL</sequence>
<dbReference type="GO" id="GO:0004622">
    <property type="term" value="F:phosphatidylcholine lysophospholipase activity"/>
    <property type="evidence" value="ECO:0007669"/>
    <property type="project" value="TreeGrafter"/>
</dbReference>
<dbReference type="InterPro" id="IPR051532">
    <property type="entry name" value="Ester_Hydrolysis_Enzymes"/>
</dbReference>
<dbReference type="Pfam" id="PF13472">
    <property type="entry name" value="Lipase_GDSL_2"/>
    <property type="match status" value="1"/>
</dbReference>
<evidence type="ECO:0000313" key="3">
    <source>
        <dbReference type="Proteomes" id="UP001178507"/>
    </source>
</evidence>
<dbReference type="SUPFAM" id="SSF52266">
    <property type="entry name" value="SGNH hydrolase"/>
    <property type="match status" value="1"/>
</dbReference>
<name>A0AA36JEP3_9DINO</name>
<dbReference type="InterPro" id="IPR036514">
    <property type="entry name" value="SGNH_hydro_sf"/>
</dbReference>
<dbReference type="Gene3D" id="3.40.50.1110">
    <property type="entry name" value="SGNH hydrolase"/>
    <property type="match status" value="1"/>
</dbReference>
<proteinExistence type="predicted"/>
<dbReference type="AlphaFoldDB" id="A0AA36JEP3"/>
<dbReference type="EMBL" id="CAUJNA010003557">
    <property type="protein sequence ID" value="CAJ1404815.1"/>
    <property type="molecule type" value="Genomic_DNA"/>
</dbReference>
<evidence type="ECO:0000259" key="1">
    <source>
        <dbReference type="Pfam" id="PF13472"/>
    </source>
</evidence>
<evidence type="ECO:0000313" key="2">
    <source>
        <dbReference type="EMBL" id="CAJ1404815.1"/>
    </source>
</evidence>
<organism evidence="2 3">
    <name type="scientific">Effrenium voratum</name>
    <dbReference type="NCBI Taxonomy" id="2562239"/>
    <lineage>
        <taxon>Eukaryota</taxon>
        <taxon>Sar</taxon>
        <taxon>Alveolata</taxon>
        <taxon>Dinophyceae</taxon>
        <taxon>Suessiales</taxon>
        <taxon>Symbiodiniaceae</taxon>
        <taxon>Effrenium</taxon>
    </lineage>
</organism>
<dbReference type="Proteomes" id="UP001178507">
    <property type="component" value="Unassembled WGS sequence"/>
</dbReference>
<dbReference type="PANTHER" id="PTHR30383">
    <property type="entry name" value="THIOESTERASE 1/PROTEASE 1/LYSOPHOSPHOLIPASE L1"/>
    <property type="match status" value="1"/>
</dbReference>
<reference evidence="2" key="1">
    <citation type="submission" date="2023-08" db="EMBL/GenBank/DDBJ databases">
        <authorList>
            <person name="Chen Y."/>
            <person name="Shah S."/>
            <person name="Dougan E. K."/>
            <person name="Thang M."/>
            <person name="Chan C."/>
        </authorList>
    </citation>
    <scope>NUCLEOTIDE SEQUENCE</scope>
</reference>
<comment type="caution">
    <text evidence="2">The sequence shown here is derived from an EMBL/GenBank/DDBJ whole genome shotgun (WGS) entry which is preliminary data.</text>
</comment>
<keyword evidence="3" id="KW-1185">Reference proteome</keyword>
<dbReference type="InterPro" id="IPR013830">
    <property type="entry name" value="SGNH_hydro"/>
</dbReference>
<feature type="domain" description="SGNH hydrolase-type esterase" evidence="1">
    <location>
        <begin position="7"/>
        <end position="202"/>
    </location>
</feature>
<protein>
    <recommendedName>
        <fullName evidence="1">SGNH hydrolase-type esterase domain-containing protein</fullName>
    </recommendedName>
</protein>